<sequence length="67" mass="7776">MKESRRDPYRTDFATWSGRMERYIVRGIILLATLLILSQLLLQSPAVRRLLTTTDDSEGVPFHYVAH</sequence>
<keyword evidence="3" id="KW-1185">Reference proteome</keyword>
<dbReference type="RefSeq" id="WP_115993180.1">
    <property type="nucleotide sequence ID" value="NZ_QRDY01000006.1"/>
</dbReference>
<evidence type="ECO:0000313" key="3">
    <source>
        <dbReference type="Proteomes" id="UP000256869"/>
    </source>
</evidence>
<protein>
    <submittedName>
        <fullName evidence="2">Uncharacterized protein</fullName>
    </submittedName>
</protein>
<gene>
    <name evidence="2" type="ORF">DFP95_106270</name>
</gene>
<keyword evidence="1" id="KW-0812">Transmembrane</keyword>
<evidence type="ECO:0000313" key="2">
    <source>
        <dbReference type="EMBL" id="RED60478.1"/>
    </source>
</evidence>
<keyword evidence="1" id="KW-1133">Transmembrane helix</keyword>
<proteinExistence type="predicted"/>
<reference evidence="2 3" key="1">
    <citation type="submission" date="2018-07" db="EMBL/GenBank/DDBJ databases">
        <title>Genomic Encyclopedia of Type Strains, Phase III (KMG-III): the genomes of soil and plant-associated and newly described type strains.</title>
        <authorList>
            <person name="Whitman W."/>
        </authorList>
    </citation>
    <scope>NUCLEOTIDE SEQUENCE [LARGE SCALE GENOMIC DNA]</scope>
    <source>
        <strain evidence="2 3">CECT 8236</strain>
    </source>
</reference>
<keyword evidence="1" id="KW-0472">Membrane</keyword>
<name>A0A3D9IFE8_9BACL</name>
<dbReference type="Proteomes" id="UP000256869">
    <property type="component" value="Unassembled WGS sequence"/>
</dbReference>
<dbReference type="AlphaFoldDB" id="A0A3D9IFE8"/>
<organism evidence="2 3">
    <name type="scientific">Cohnella lupini</name>
    <dbReference type="NCBI Taxonomy" id="1294267"/>
    <lineage>
        <taxon>Bacteria</taxon>
        <taxon>Bacillati</taxon>
        <taxon>Bacillota</taxon>
        <taxon>Bacilli</taxon>
        <taxon>Bacillales</taxon>
        <taxon>Paenibacillaceae</taxon>
        <taxon>Cohnella</taxon>
    </lineage>
</organism>
<evidence type="ECO:0000256" key="1">
    <source>
        <dbReference type="SAM" id="Phobius"/>
    </source>
</evidence>
<accession>A0A3D9IFE8</accession>
<comment type="caution">
    <text evidence="2">The sequence shown here is derived from an EMBL/GenBank/DDBJ whole genome shotgun (WGS) entry which is preliminary data.</text>
</comment>
<dbReference type="EMBL" id="QRDY01000006">
    <property type="protein sequence ID" value="RED60478.1"/>
    <property type="molecule type" value="Genomic_DNA"/>
</dbReference>
<feature type="transmembrane region" description="Helical" evidence="1">
    <location>
        <begin position="23"/>
        <end position="42"/>
    </location>
</feature>